<feature type="compositionally biased region" description="Low complexity" evidence="2">
    <location>
        <begin position="420"/>
        <end position="431"/>
    </location>
</feature>
<evidence type="ECO:0000256" key="1">
    <source>
        <dbReference type="PROSITE-ProRule" id="PRU00473"/>
    </source>
</evidence>
<protein>
    <submittedName>
        <fullName evidence="4">DUF4157 domain-containing protein</fullName>
    </submittedName>
</protein>
<accession>A0ABZ2MAN8</accession>
<dbReference type="InterPro" id="IPR006665">
    <property type="entry name" value="OmpA-like"/>
</dbReference>
<dbReference type="Gene3D" id="3.30.1330.60">
    <property type="entry name" value="OmpA-like domain"/>
    <property type="match status" value="1"/>
</dbReference>
<sequence>MSSHRMLAPKSKSPATSFTSRAGGAFALRPCDVPGRKEHGKGVLQAKLKVGAVDDAFEREADRVADAISRSENANVRGQVSGGHVQRACAACSGGQGACPKCEEESRAIQRKPSDEGPAARVDAETLVPNALAGGGAPLAPSTRSFMESRFGRDFSQVRIHAGRAANDAASALGARAFTLGRDVVFGANEYAPDTPAGRRLVAHELTHVVQQAGGAGGTVQRQGLGGPLDMKPDLCVTFLGQRVCGSDAAGLCSKIDLPGCSAVCRVFGCDKKSDKPKATCPPGWRAAGSKGFEGQCCPEGTSVDSAQSCCPSDRVGALDFRCCKPDEVVSEGHCKKASDLPPVPLPQAFCPPPGKRTLLGNKCCFPPEFPFGLNQCSLLGAPPGPPTSPPQPQPPKPTSKLPEATEIFFRQDRPGPGESASALTSATTSSGKANFDELVRKLEADPARVVQLVGRASPEGPKDDPITYNRELGARRARMVAAALQSEGIAASRLADPSESDLRAECEPIDTGLVTCGMAGATGEGDREVLARVFTP</sequence>
<dbReference type="InterPro" id="IPR036737">
    <property type="entry name" value="OmpA-like_sf"/>
</dbReference>
<dbReference type="SUPFAM" id="SSF103088">
    <property type="entry name" value="OmpA-like"/>
    <property type="match status" value="1"/>
</dbReference>
<feature type="compositionally biased region" description="Pro residues" evidence="2">
    <location>
        <begin position="383"/>
        <end position="398"/>
    </location>
</feature>
<feature type="domain" description="OmpA-like" evidence="3">
    <location>
        <begin position="404"/>
        <end position="537"/>
    </location>
</feature>
<dbReference type="RefSeq" id="WP_394829203.1">
    <property type="nucleotide sequence ID" value="NZ_CP089984.1"/>
</dbReference>
<reference evidence="4 5" key="1">
    <citation type="submission" date="2021-12" db="EMBL/GenBank/DDBJ databases">
        <title>Discovery of the Pendulisporaceae a myxobacterial family with distinct sporulation behavior and unique specialized metabolism.</title>
        <authorList>
            <person name="Garcia R."/>
            <person name="Popoff A."/>
            <person name="Bader C.D."/>
            <person name="Loehr J."/>
            <person name="Walesch S."/>
            <person name="Walt C."/>
            <person name="Boldt J."/>
            <person name="Bunk B."/>
            <person name="Haeckl F.J.F.P.J."/>
            <person name="Gunesch A.P."/>
            <person name="Birkelbach J."/>
            <person name="Nuebel U."/>
            <person name="Pietschmann T."/>
            <person name="Bach T."/>
            <person name="Mueller R."/>
        </authorList>
    </citation>
    <scope>NUCLEOTIDE SEQUENCE [LARGE SCALE GENOMIC DNA]</scope>
    <source>
        <strain evidence="4 5">MSr11954</strain>
    </source>
</reference>
<dbReference type="Pfam" id="PF13699">
    <property type="entry name" value="eCIS_core"/>
    <property type="match status" value="1"/>
</dbReference>
<gene>
    <name evidence="4" type="ORF">LZC94_20520</name>
</gene>
<evidence type="ECO:0000256" key="2">
    <source>
        <dbReference type="SAM" id="MobiDB-lite"/>
    </source>
</evidence>
<dbReference type="Proteomes" id="UP001370348">
    <property type="component" value="Chromosome"/>
</dbReference>
<feature type="region of interest" description="Disordered" evidence="2">
    <location>
        <begin position="1"/>
        <end position="21"/>
    </location>
</feature>
<organism evidence="4 5">
    <name type="scientific">Pendulispora albinea</name>
    <dbReference type="NCBI Taxonomy" id="2741071"/>
    <lineage>
        <taxon>Bacteria</taxon>
        <taxon>Pseudomonadati</taxon>
        <taxon>Myxococcota</taxon>
        <taxon>Myxococcia</taxon>
        <taxon>Myxococcales</taxon>
        <taxon>Sorangiineae</taxon>
        <taxon>Pendulisporaceae</taxon>
        <taxon>Pendulispora</taxon>
    </lineage>
</organism>
<name>A0ABZ2MAN8_9BACT</name>
<dbReference type="PROSITE" id="PS51123">
    <property type="entry name" value="OMPA_2"/>
    <property type="match status" value="1"/>
</dbReference>
<keyword evidence="1" id="KW-0472">Membrane</keyword>
<proteinExistence type="predicted"/>
<evidence type="ECO:0000313" key="5">
    <source>
        <dbReference type="Proteomes" id="UP001370348"/>
    </source>
</evidence>
<evidence type="ECO:0000259" key="3">
    <source>
        <dbReference type="PROSITE" id="PS51123"/>
    </source>
</evidence>
<keyword evidence="5" id="KW-1185">Reference proteome</keyword>
<evidence type="ECO:0000313" key="4">
    <source>
        <dbReference type="EMBL" id="WXB19598.1"/>
    </source>
</evidence>
<dbReference type="EMBL" id="CP089984">
    <property type="protein sequence ID" value="WXB19598.1"/>
    <property type="molecule type" value="Genomic_DNA"/>
</dbReference>
<dbReference type="InterPro" id="IPR025295">
    <property type="entry name" value="eCIS_core_dom"/>
</dbReference>
<feature type="region of interest" description="Disordered" evidence="2">
    <location>
        <begin position="377"/>
        <end position="431"/>
    </location>
</feature>